<dbReference type="RefSeq" id="WP_257511178.1">
    <property type="nucleotide sequence ID" value="NZ_JANKHG010000014.1"/>
</dbReference>
<evidence type="ECO:0000259" key="7">
    <source>
        <dbReference type="Pfam" id="PF05140"/>
    </source>
</evidence>
<dbReference type="Proteomes" id="UP001165267">
    <property type="component" value="Unassembled WGS sequence"/>
</dbReference>
<dbReference type="PANTHER" id="PTHR31566">
    <property type="entry name" value="CYTOCHROME C BIOGENESIS PROTEIN CCS1, CHLOROPLASTIC"/>
    <property type="match status" value="1"/>
</dbReference>
<feature type="transmembrane region" description="Helical" evidence="6">
    <location>
        <begin position="84"/>
        <end position="103"/>
    </location>
</feature>
<keyword evidence="4 6" id="KW-1133">Transmembrane helix</keyword>
<gene>
    <name evidence="8" type="ORF">NSP04_04745</name>
</gene>
<dbReference type="EMBL" id="JANKHG010000014">
    <property type="protein sequence ID" value="MCR2745952.1"/>
    <property type="molecule type" value="Genomic_DNA"/>
</dbReference>
<evidence type="ECO:0000256" key="3">
    <source>
        <dbReference type="ARBA" id="ARBA00022748"/>
    </source>
</evidence>
<dbReference type="PANTHER" id="PTHR31566:SF0">
    <property type="entry name" value="CYTOCHROME C BIOGENESIS PROTEIN CCS1, CHLOROPLASTIC"/>
    <property type="match status" value="1"/>
</dbReference>
<reference evidence="8" key="1">
    <citation type="submission" date="2022-07" db="EMBL/GenBank/DDBJ databases">
        <authorList>
            <person name="Xamxidin M."/>
        </authorList>
    </citation>
    <scope>NUCLEOTIDE SEQUENCE</scope>
    <source>
        <strain evidence="8">YS8-69</strain>
    </source>
</reference>
<name>A0ABT1XI45_9BURK</name>
<evidence type="ECO:0000256" key="6">
    <source>
        <dbReference type="SAM" id="Phobius"/>
    </source>
</evidence>
<dbReference type="InterPro" id="IPR007816">
    <property type="entry name" value="ResB-like_domain"/>
</dbReference>
<protein>
    <submittedName>
        <fullName evidence="8">Cytochrome c biogenesis protein ResB</fullName>
    </submittedName>
</protein>
<feature type="transmembrane region" description="Helical" evidence="6">
    <location>
        <begin position="34"/>
        <end position="53"/>
    </location>
</feature>
<comment type="subcellular location">
    <subcellularLocation>
        <location evidence="1">Membrane</location>
        <topology evidence="1">Multi-pass membrane protein</topology>
    </subcellularLocation>
</comment>
<evidence type="ECO:0000313" key="9">
    <source>
        <dbReference type="Proteomes" id="UP001165267"/>
    </source>
</evidence>
<feature type="transmembrane region" description="Helical" evidence="6">
    <location>
        <begin position="179"/>
        <end position="197"/>
    </location>
</feature>
<evidence type="ECO:0000256" key="5">
    <source>
        <dbReference type="ARBA" id="ARBA00023136"/>
    </source>
</evidence>
<feature type="domain" description="ResB-like" evidence="7">
    <location>
        <begin position="32"/>
        <end position="704"/>
    </location>
</feature>
<evidence type="ECO:0000313" key="8">
    <source>
        <dbReference type="EMBL" id="MCR2745952.1"/>
    </source>
</evidence>
<organism evidence="8 9">
    <name type="scientific">Limnobacter parvus</name>
    <dbReference type="NCBI Taxonomy" id="2939690"/>
    <lineage>
        <taxon>Bacteria</taxon>
        <taxon>Pseudomonadati</taxon>
        <taxon>Pseudomonadota</taxon>
        <taxon>Betaproteobacteria</taxon>
        <taxon>Burkholderiales</taxon>
        <taxon>Burkholderiaceae</taxon>
        <taxon>Limnobacter</taxon>
    </lineage>
</organism>
<evidence type="ECO:0000256" key="4">
    <source>
        <dbReference type="ARBA" id="ARBA00022989"/>
    </source>
</evidence>
<evidence type="ECO:0000256" key="1">
    <source>
        <dbReference type="ARBA" id="ARBA00004141"/>
    </source>
</evidence>
<evidence type="ECO:0000256" key="2">
    <source>
        <dbReference type="ARBA" id="ARBA00022692"/>
    </source>
</evidence>
<accession>A0ABT1XI45</accession>
<comment type="caution">
    <text evidence="8">The sequence shown here is derived from an EMBL/GenBank/DDBJ whole genome shotgun (WGS) entry which is preliminary data.</text>
</comment>
<keyword evidence="3" id="KW-0201">Cytochrome c-type biogenesis</keyword>
<keyword evidence="2 6" id="KW-0812">Transmembrane</keyword>
<proteinExistence type="predicted"/>
<feature type="transmembrane region" description="Helical" evidence="6">
    <location>
        <begin position="649"/>
        <end position="668"/>
    </location>
</feature>
<keyword evidence="9" id="KW-1185">Reference proteome</keyword>
<dbReference type="InterPro" id="IPR023494">
    <property type="entry name" value="Cyt_c_bgen_Ccs1/CcsB/ResB"/>
</dbReference>
<keyword evidence="5 6" id="KW-0472">Membrane</keyword>
<dbReference type="Pfam" id="PF05140">
    <property type="entry name" value="ResB"/>
    <property type="match status" value="1"/>
</dbReference>
<sequence>MSSSGDVANNMHPRKIGGQSAWVSLLELLGSMRFAISLLTLICIASAIGTVVGQSDPWVNYVNQFGPFWASFFEPMGLFRIYNAPWFIAVMAFLVVSTSLCVYRNTPKMIKEMRVYRENIRENSLKAFAHRWEGQFNEKPDALPGIITEWLEHKGFKVKLSVRSNGTMVAAKAGSANRFGYIAAHLSIIVICVGGLLDSGVPLQVAVWATGKTPVTGAEITEGIPEKARLGSANPSYRANLLLPEGETSRVAVLNTDDGLLIQDLPFELTLKEFRIDFYSTGMPKLFASDVQVFDPETQERFDATIEVNKPLIYKGVTVFQSSFDDGGTKVQLKGIPLNGARDYRFDLDGVVGGGRDLSQLQGDMNQEMKIEFTAFKSINVEALPVENSDQVSVDDLALGNADTLSPFETNLASVLGPGVKEDAKTKFTNIGPSITYKLRDQAGQAREFHNYMLPINLDGGRYYLAGVRDTPMDSFKYLRIPVDENGQLDGFMRFRASLQDGEIRRVASQRFAQQAFGDRPDSAQLVTSVADSAQRALEKFAGVGGELAGLPAIAQFIENTVPDGEREKASDVIIRLLQGAMWEVYQLSRTTASLAPAVPDDVHGQFVQDAQIALSDLSLYGAPVMFQLDQFDEVKASVFQLAKAPGQWIVYLGCLFLCIGVFSMFYIRERRAFFWVTDSESGSKVMMGMSTTRKTMDFEKEYEQFVDELNSRASTKAAPAGDAV</sequence>